<evidence type="ECO:0000313" key="2">
    <source>
        <dbReference type="EMBL" id="TRM67557.1"/>
    </source>
</evidence>
<comment type="caution">
    <text evidence="2">The sequence shown here is derived from an EMBL/GenBank/DDBJ whole genome shotgun (WGS) entry which is preliminary data.</text>
</comment>
<feature type="region of interest" description="Disordered" evidence="1">
    <location>
        <begin position="139"/>
        <end position="158"/>
    </location>
</feature>
<evidence type="ECO:0000256" key="1">
    <source>
        <dbReference type="SAM" id="MobiDB-lite"/>
    </source>
</evidence>
<sequence length="423" mass="48180">MPDINPTPALPQELYDAAMEYLLPDLRTLRLCALVCRAWVPGARRLTHPTLHFPSHITPHTLRLLDLLECPMCTLPPTTRRLVFAGSRLPIKPPDADWFRPFLRFRHRFLGVRALVFRDLDWDVLNSDGWEEFWDSADGSAAGETAEPPAAETGTSHPSALQLETVSELVLDNVPFISFANVMDTVCNLPQLERLKFCVPPDSPMLPADDLDWARIYVPPRGLRELEITDVKVPTWFANVLPEQVPRLRVLKLGAAIPLGHWTVGEMVHSVARSLEELHFTVTTQDDIDAICERGLLRRTNLRHLRIAGLFNLYRKQRTFFDHVRACSEILSAVPAYSLENIVFEVAFVDYLLDGWTLMRDDASFWAELDMYLVGPAFPVLDEIKFVVHRDIRGITKKVLFPILPECVEENLIQIEDVPLPQD</sequence>
<proteinExistence type="predicted"/>
<dbReference type="AlphaFoldDB" id="A0A550CRZ4"/>
<name>A0A550CRZ4_9AGAR</name>
<evidence type="ECO:0008006" key="4">
    <source>
        <dbReference type="Google" id="ProtNLM"/>
    </source>
</evidence>
<dbReference type="Proteomes" id="UP000320762">
    <property type="component" value="Unassembled WGS sequence"/>
</dbReference>
<dbReference type="EMBL" id="VDMD01000002">
    <property type="protein sequence ID" value="TRM67557.1"/>
    <property type="molecule type" value="Genomic_DNA"/>
</dbReference>
<feature type="compositionally biased region" description="Low complexity" evidence="1">
    <location>
        <begin position="139"/>
        <end position="156"/>
    </location>
</feature>
<keyword evidence="3" id="KW-1185">Reference proteome</keyword>
<reference evidence="2 3" key="1">
    <citation type="journal article" date="2019" name="New Phytol.">
        <title>Comparative genomics reveals unique wood-decay strategies and fruiting body development in the Schizophyllaceae.</title>
        <authorList>
            <person name="Almasi E."/>
            <person name="Sahu N."/>
            <person name="Krizsan K."/>
            <person name="Balint B."/>
            <person name="Kovacs G.M."/>
            <person name="Kiss B."/>
            <person name="Cseklye J."/>
            <person name="Drula E."/>
            <person name="Henrissat B."/>
            <person name="Nagy I."/>
            <person name="Chovatia M."/>
            <person name="Adam C."/>
            <person name="LaButti K."/>
            <person name="Lipzen A."/>
            <person name="Riley R."/>
            <person name="Grigoriev I.V."/>
            <person name="Nagy L.G."/>
        </authorList>
    </citation>
    <scope>NUCLEOTIDE SEQUENCE [LARGE SCALE GENOMIC DNA]</scope>
    <source>
        <strain evidence="2 3">NL-1724</strain>
    </source>
</reference>
<gene>
    <name evidence="2" type="ORF">BD626DRAFT_479145</name>
</gene>
<dbReference type="OrthoDB" id="2788229at2759"/>
<protein>
    <recommendedName>
        <fullName evidence="4">F-box domain-containing protein</fullName>
    </recommendedName>
</protein>
<accession>A0A550CRZ4</accession>
<evidence type="ECO:0000313" key="3">
    <source>
        <dbReference type="Proteomes" id="UP000320762"/>
    </source>
</evidence>
<organism evidence="2 3">
    <name type="scientific">Schizophyllum amplum</name>
    <dbReference type="NCBI Taxonomy" id="97359"/>
    <lineage>
        <taxon>Eukaryota</taxon>
        <taxon>Fungi</taxon>
        <taxon>Dikarya</taxon>
        <taxon>Basidiomycota</taxon>
        <taxon>Agaricomycotina</taxon>
        <taxon>Agaricomycetes</taxon>
        <taxon>Agaricomycetidae</taxon>
        <taxon>Agaricales</taxon>
        <taxon>Schizophyllaceae</taxon>
        <taxon>Schizophyllum</taxon>
    </lineage>
</organism>